<proteinExistence type="inferred from homology"/>
<evidence type="ECO:0000256" key="3">
    <source>
        <dbReference type="SAM" id="Phobius"/>
    </source>
</evidence>
<dbReference type="EMBL" id="CP097320">
    <property type="protein sequence ID" value="UQX13077.1"/>
    <property type="molecule type" value="Genomic_DNA"/>
</dbReference>
<feature type="transmembrane region" description="Helical" evidence="3">
    <location>
        <begin position="177"/>
        <end position="210"/>
    </location>
</feature>
<feature type="transmembrane region" description="Helical" evidence="3">
    <location>
        <begin position="96"/>
        <end position="115"/>
    </location>
</feature>
<sequence>MPIGYQSDWWPILGSAFMRHALVGGTVVALAAGLLGYFIVVRRTVFAAHACAHIGLPGATGAVLLGLPPVLGLGVFCVGGAVVIGLLGKRAAERDVATGITLAFATGVGLFFNSLAKKNSSTMTNVLFGNLLAISADQLLTFAALLLLLAVSVGIAYRPLLYSSINATVAEAKGVPVRFLSVVFMVLLGLAVTMAVQAVGTLLLFALLIAPPATAIMLTPRPALAIAMATAISVTSVWLGLAASAMFNFPPSFLIVTIACGIWLIVWLTDRRVRGAAEALDQPVPPDRAWTGERPPMTPGAPTLIGPVSKRSRSGG</sequence>
<dbReference type="RefSeq" id="WP_219066920.1">
    <property type="nucleotide sequence ID" value="NZ_CAJUXY010000012.1"/>
</dbReference>
<feature type="transmembrane region" description="Helical" evidence="3">
    <location>
        <begin position="127"/>
        <end position="157"/>
    </location>
</feature>
<name>A0ABY4QPW0_9MYCO</name>
<keyword evidence="5" id="KW-1185">Reference proteome</keyword>
<accession>A0ABY4QPW0</accession>
<feature type="transmembrane region" description="Helical" evidence="3">
    <location>
        <begin position="62"/>
        <end position="84"/>
    </location>
</feature>
<reference evidence="4" key="1">
    <citation type="submission" date="2022-05" db="EMBL/GenBank/DDBJ databases">
        <title>A methanotrophic Mycobacterium dominates a cave microbial ecosystem.</title>
        <authorList>
            <person name="Van Spanning R.J.M."/>
            <person name="Guan Q."/>
            <person name="Melkonian C."/>
            <person name="Gallant J."/>
            <person name="Polerecky L."/>
            <person name="Flot J.-F."/>
            <person name="Brandt B.W."/>
            <person name="Braster M."/>
            <person name="Iturbe Espinoza P."/>
            <person name="Aerts J."/>
            <person name="Meima-Franke M."/>
            <person name="Piersma S.R."/>
            <person name="Bunduc C."/>
            <person name="Ummels R."/>
            <person name="Pain A."/>
            <person name="Fleming E.J."/>
            <person name="van der Wel N."/>
            <person name="Gherman V.D."/>
            <person name="Sarbu S.M."/>
            <person name="Bodelier P.L.E."/>
            <person name="Bitter W."/>
        </authorList>
    </citation>
    <scope>NUCLEOTIDE SEQUENCE</scope>
    <source>
        <strain evidence="4">Sulfur Cave</strain>
    </source>
</reference>
<evidence type="ECO:0000313" key="4">
    <source>
        <dbReference type="EMBL" id="UQX13077.1"/>
    </source>
</evidence>
<feature type="transmembrane region" description="Helical" evidence="3">
    <location>
        <begin position="20"/>
        <end position="41"/>
    </location>
</feature>
<feature type="transmembrane region" description="Helical" evidence="3">
    <location>
        <begin position="249"/>
        <end position="268"/>
    </location>
</feature>
<dbReference type="PANTHER" id="PTHR30477:SF0">
    <property type="entry name" value="METAL TRANSPORT SYSTEM MEMBRANE PROTEIN TM_0125-RELATED"/>
    <property type="match status" value="1"/>
</dbReference>
<dbReference type="InterPro" id="IPR001626">
    <property type="entry name" value="ABC_TroCD"/>
</dbReference>
<feature type="region of interest" description="Disordered" evidence="2">
    <location>
        <begin position="283"/>
        <end position="316"/>
    </location>
</feature>
<evidence type="ECO:0000256" key="2">
    <source>
        <dbReference type="SAM" id="MobiDB-lite"/>
    </source>
</evidence>
<dbReference type="Pfam" id="PF00950">
    <property type="entry name" value="ABC-3"/>
    <property type="match status" value="1"/>
</dbReference>
<dbReference type="Proteomes" id="UP001056610">
    <property type="component" value="Chromosome"/>
</dbReference>
<keyword evidence="3" id="KW-1133">Transmembrane helix</keyword>
<keyword evidence="1" id="KW-0813">Transport</keyword>
<feature type="transmembrane region" description="Helical" evidence="3">
    <location>
        <begin position="222"/>
        <end position="243"/>
    </location>
</feature>
<evidence type="ECO:0000313" key="5">
    <source>
        <dbReference type="Proteomes" id="UP001056610"/>
    </source>
</evidence>
<protein>
    <submittedName>
        <fullName evidence="4">Metal ABC transporter permease</fullName>
    </submittedName>
</protein>
<gene>
    <name evidence="4" type="ORF">M5I08_12560</name>
</gene>
<evidence type="ECO:0000256" key="1">
    <source>
        <dbReference type="RuleBase" id="RU003943"/>
    </source>
</evidence>
<keyword evidence="1 3" id="KW-0812">Transmembrane</keyword>
<comment type="similarity">
    <text evidence="1">Belongs to the ABC-3 integral membrane protein family.</text>
</comment>
<organism evidence="4 5">
    <name type="scientific">Candidatus Mycobacterium methanotrophicum</name>
    <dbReference type="NCBI Taxonomy" id="2943498"/>
    <lineage>
        <taxon>Bacteria</taxon>
        <taxon>Bacillati</taxon>
        <taxon>Actinomycetota</taxon>
        <taxon>Actinomycetes</taxon>
        <taxon>Mycobacteriales</taxon>
        <taxon>Mycobacteriaceae</taxon>
        <taxon>Mycobacterium</taxon>
    </lineage>
</organism>
<comment type="subcellular location">
    <subcellularLocation>
        <location evidence="1">Cell membrane</location>
        <topology evidence="1">Multi-pass membrane protein</topology>
    </subcellularLocation>
</comment>
<dbReference type="PANTHER" id="PTHR30477">
    <property type="entry name" value="ABC-TRANSPORTER METAL-BINDING PROTEIN"/>
    <property type="match status" value="1"/>
</dbReference>
<keyword evidence="3" id="KW-0472">Membrane</keyword>